<dbReference type="AlphaFoldDB" id="U5DMQ4"/>
<organism evidence="4 5">
    <name type="scientific">Rubidibacter lacunae KORDI 51-2</name>
    <dbReference type="NCBI Taxonomy" id="582515"/>
    <lineage>
        <taxon>Bacteria</taxon>
        <taxon>Bacillati</taxon>
        <taxon>Cyanobacteriota</taxon>
        <taxon>Cyanophyceae</taxon>
        <taxon>Oscillatoriophycideae</taxon>
        <taxon>Chroococcales</taxon>
        <taxon>Aphanothecaceae</taxon>
        <taxon>Rubidibacter</taxon>
    </lineage>
</organism>
<dbReference type="NCBIfam" id="TIGR03060">
    <property type="entry name" value="PS_II_psb29"/>
    <property type="match status" value="1"/>
</dbReference>
<dbReference type="GO" id="GO:0030096">
    <property type="term" value="C:plasma membrane-derived thylakoid photosystem II"/>
    <property type="evidence" value="ECO:0007669"/>
    <property type="project" value="TreeGrafter"/>
</dbReference>
<dbReference type="EMBL" id="ASSJ01000031">
    <property type="protein sequence ID" value="ERN42112.1"/>
    <property type="molecule type" value="Genomic_DNA"/>
</dbReference>
<evidence type="ECO:0000313" key="4">
    <source>
        <dbReference type="EMBL" id="ERN42112.1"/>
    </source>
</evidence>
<sequence>MFWIGDCFVNTIRTVSDTKRSFYTLHARPINSVYRRVVEELMVEMHLLSVNTDFRYDPLYALGITTAFDRFMLGYTPAEDKDSIFGAICRAVECDPQQVRSDADRARALTESTDGDAVSAWLRTERTFDGDDILNDLPGAIANNPRFKYSRLFAIGLYAFLTAADTALIEDEDRRRAALEQACEALSLPREKFEKDLDLYRSNLEKMEQARLAIEDALLSSRKQRERRQQERAAAESSGDTEASPVEEATDSSSEPSTS</sequence>
<dbReference type="eggNOG" id="ENOG502Z86M">
    <property type="taxonomic scope" value="Bacteria"/>
</dbReference>
<evidence type="ECO:0000256" key="1">
    <source>
        <dbReference type="ARBA" id="ARBA00023054"/>
    </source>
</evidence>
<reference evidence="4 5" key="1">
    <citation type="submission" date="2013-05" db="EMBL/GenBank/DDBJ databases">
        <title>Draft genome sequence of Rubidibacter lacunae KORDI 51-2.</title>
        <authorList>
            <person name="Choi D.H."/>
            <person name="Noh J.H."/>
            <person name="Kwon K.-K."/>
            <person name="Lee J.-H."/>
            <person name="Ryu J.-Y."/>
        </authorList>
    </citation>
    <scope>NUCLEOTIDE SEQUENCE [LARGE SCALE GENOMIC DNA]</scope>
    <source>
        <strain evidence="4 5">KORDI 51-2</strain>
    </source>
</reference>
<dbReference type="PANTHER" id="PTHR34793:SF1">
    <property type="entry name" value="PROTEIN THYLAKOID FORMATION 1, CHLOROPLASTIC"/>
    <property type="match status" value="1"/>
</dbReference>
<dbReference type="HAMAP" id="MF_01843">
    <property type="entry name" value="Thf1"/>
    <property type="match status" value="1"/>
</dbReference>
<evidence type="ECO:0000313" key="5">
    <source>
        <dbReference type="Proteomes" id="UP000016960"/>
    </source>
</evidence>
<dbReference type="Proteomes" id="UP000016960">
    <property type="component" value="Unassembled WGS sequence"/>
</dbReference>
<dbReference type="Pfam" id="PF11264">
    <property type="entry name" value="ThylakoidFormat"/>
    <property type="match status" value="1"/>
</dbReference>
<evidence type="ECO:0000256" key="3">
    <source>
        <dbReference type="SAM" id="MobiDB-lite"/>
    </source>
</evidence>
<name>U5DMQ4_9CHRO</name>
<keyword evidence="5" id="KW-1185">Reference proteome</keyword>
<comment type="similarity">
    <text evidence="2">Belongs to the THF1 family.</text>
</comment>
<feature type="coiled-coil region" evidence="2">
    <location>
        <begin position="190"/>
        <end position="217"/>
    </location>
</feature>
<dbReference type="PATRIC" id="fig|582515.4.peg.1347"/>
<dbReference type="GO" id="GO:0010207">
    <property type="term" value="P:photosystem II assembly"/>
    <property type="evidence" value="ECO:0007669"/>
    <property type="project" value="InterPro"/>
</dbReference>
<dbReference type="PANTHER" id="PTHR34793">
    <property type="entry name" value="PROTEIN THYLAKOID FORMATION 1, CHLOROPLASTIC"/>
    <property type="match status" value="1"/>
</dbReference>
<proteinExistence type="inferred from homology"/>
<protein>
    <recommendedName>
        <fullName evidence="2">Protein Thf1</fullName>
    </recommendedName>
</protein>
<feature type="region of interest" description="Disordered" evidence="3">
    <location>
        <begin position="221"/>
        <end position="259"/>
    </location>
</feature>
<dbReference type="InterPro" id="IPR017499">
    <property type="entry name" value="Thf1"/>
</dbReference>
<accession>U5DMQ4</accession>
<comment type="function">
    <text evidence="2">May be involved in photosynthetic membrane biogenesis.</text>
</comment>
<dbReference type="STRING" id="582515.KR51_00012010"/>
<keyword evidence="1 2" id="KW-0175">Coiled coil</keyword>
<evidence type="ECO:0000256" key="2">
    <source>
        <dbReference type="HAMAP-Rule" id="MF_01843"/>
    </source>
</evidence>
<comment type="caution">
    <text evidence="4">The sequence shown here is derived from an EMBL/GenBank/DDBJ whole genome shotgun (WGS) entry which is preliminary data.</text>
</comment>
<dbReference type="InParanoid" id="U5DMQ4"/>
<gene>
    <name evidence="2" type="primary">thf1</name>
    <name evidence="4" type="ORF">KR51_00012010</name>
</gene>